<dbReference type="EMBL" id="ML995494">
    <property type="protein sequence ID" value="KAF2139158.1"/>
    <property type="molecule type" value="Genomic_DNA"/>
</dbReference>
<gene>
    <name evidence="1" type="ORF">K452DRAFT_81657</name>
</gene>
<dbReference type="RefSeq" id="XP_033394871.1">
    <property type="nucleotide sequence ID" value="XM_033547189.1"/>
</dbReference>
<dbReference type="AlphaFoldDB" id="A0A6A6B693"/>
<accession>A0A6A6B693</accession>
<sequence>MVDACSLDPRRAVLYNFLFCLFAMSETRPCRQPSHTRSPWLRLVQEKQAANGMPEHIESNLRTTFYMRRGPNSRVKGLFGRDRV</sequence>
<evidence type="ECO:0000313" key="2">
    <source>
        <dbReference type="Proteomes" id="UP000799438"/>
    </source>
</evidence>
<name>A0A6A6B693_9PEZI</name>
<proteinExistence type="predicted"/>
<organism evidence="1 2">
    <name type="scientific">Aplosporella prunicola CBS 121167</name>
    <dbReference type="NCBI Taxonomy" id="1176127"/>
    <lineage>
        <taxon>Eukaryota</taxon>
        <taxon>Fungi</taxon>
        <taxon>Dikarya</taxon>
        <taxon>Ascomycota</taxon>
        <taxon>Pezizomycotina</taxon>
        <taxon>Dothideomycetes</taxon>
        <taxon>Dothideomycetes incertae sedis</taxon>
        <taxon>Botryosphaeriales</taxon>
        <taxon>Aplosporellaceae</taxon>
        <taxon>Aplosporella</taxon>
    </lineage>
</organism>
<keyword evidence="2" id="KW-1185">Reference proteome</keyword>
<dbReference type="Proteomes" id="UP000799438">
    <property type="component" value="Unassembled WGS sequence"/>
</dbReference>
<evidence type="ECO:0000313" key="1">
    <source>
        <dbReference type="EMBL" id="KAF2139158.1"/>
    </source>
</evidence>
<reference evidence="1" key="1">
    <citation type="journal article" date="2020" name="Stud. Mycol.">
        <title>101 Dothideomycetes genomes: a test case for predicting lifestyles and emergence of pathogens.</title>
        <authorList>
            <person name="Haridas S."/>
            <person name="Albert R."/>
            <person name="Binder M."/>
            <person name="Bloem J."/>
            <person name="Labutti K."/>
            <person name="Salamov A."/>
            <person name="Andreopoulos B."/>
            <person name="Baker S."/>
            <person name="Barry K."/>
            <person name="Bills G."/>
            <person name="Bluhm B."/>
            <person name="Cannon C."/>
            <person name="Castanera R."/>
            <person name="Culley D."/>
            <person name="Daum C."/>
            <person name="Ezra D."/>
            <person name="Gonzalez J."/>
            <person name="Henrissat B."/>
            <person name="Kuo A."/>
            <person name="Liang C."/>
            <person name="Lipzen A."/>
            <person name="Lutzoni F."/>
            <person name="Magnuson J."/>
            <person name="Mondo S."/>
            <person name="Nolan M."/>
            <person name="Ohm R."/>
            <person name="Pangilinan J."/>
            <person name="Park H.-J."/>
            <person name="Ramirez L."/>
            <person name="Alfaro M."/>
            <person name="Sun H."/>
            <person name="Tritt A."/>
            <person name="Yoshinaga Y."/>
            <person name="Zwiers L.-H."/>
            <person name="Turgeon B."/>
            <person name="Goodwin S."/>
            <person name="Spatafora J."/>
            <person name="Crous P."/>
            <person name="Grigoriev I."/>
        </authorList>
    </citation>
    <scope>NUCLEOTIDE SEQUENCE</scope>
    <source>
        <strain evidence="1">CBS 121167</strain>
    </source>
</reference>
<protein>
    <submittedName>
        <fullName evidence="1">Uncharacterized protein</fullName>
    </submittedName>
</protein>
<dbReference type="GeneID" id="54304696"/>